<sequence>MYQRSENCHREDQNIRGGNGLTHIKVLATPDQMYGKARIFNHMTLDPGCSFGHHAHEHETEFYYILSGEAILNDNGTEVVLHTGDVSETGGGASHSLENRGDVPVELIALIINE</sequence>
<dbReference type="PANTHER" id="PTHR35848">
    <property type="entry name" value="OXALATE-BINDING PROTEIN"/>
    <property type="match status" value="1"/>
</dbReference>
<dbReference type="CDD" id="cd02221">
    <property type="entry name" value="cupin_TM1287-like"/>
    <property type="match status" value="1"/>
</dbReference>
<dbReference type="SUPFAM" id="SSF51182">
    <property type="entry name" value="RmlC-like cupins"/>
    <property type="match status" value="1"/>
</dbReference>
<dbReference type="InterPro" id="IPR013096">
    <property type="entry name" value="Cupin_2"/>
</dbReference>
<dbReference type="Pfam" id="PF07883">
    <property type="entry name" value="Cupin_2"/>
    <property type="match status" value="1"/>
</dbReference>
<feature type="domain" description="Cupin type-2" evidence="2">
    <location>
        <begin position="42"/>
        <end position="109"/>
    </location>
</feature>
<dbReference type="Gene3D" id="2.60.120.10">
    <property type="entry name" value="Jelly Rolls"/>
    <property type="match status" value="1"/>
</dbReference>
<dbReference type="EMBL" id="VSSQ01018867">
    <property type="protein sequence ID" value="MPM62447.1"/>
    <property type="molecule type" value="Genomic_DNA"/>
</dbReference>
<dbReference type="PANTHER" id="PTHR35848:SF6">
    <property type="entry name" value="CUPIN TYPE-2 DOMAIN-CONTAINING PROTEIN"/>
    <property type="match status" value="1"/>
</dbReference>
<evidence type="ECO:0000259" key="2">
    <source>
        <dbReference type="Pfam" id="PF07883"/>
    </source>
</evidence>
<proteinExistence type="predicted"/>
<evidence type="ECO:0000256" key="1">
    <source>
        <dbReference type="ARBA" id="ARBA00022723"/>
    </source>
</evidence>
<dbReference type="GO" id="GO:0046872">
    <property type="term" value="F:metal ion binding"/>
    <property type="evidence" value="ECO:0007669"/>
    <property type="project" value="UniProtKB-KW"/>
</dbReference>
<keyword evidence="1" id="KW-0479">Metal-binding</keyword>
<comment type="caution">
    <text evidence="3">The sequence shown here is derived from an EMBL/GenBank/DDBJ whole genome shotgun (WGS) entry which is preliminary data.</text>
</comment>
<gene>
    <name evidence="3" type="ORF">SDC9_109319</name>
</gene>
<protein>
    <submittedName>
        <fullName evidence="3">Oxalate-binding protein</fullName>
    </submittedName>
</protein>
<name>A0A645BAL6_9ZZZZ</name>
<dbReference type="InterPro" id="IPR011051">
    <property type="entry name" value="RmlC_Cupin_sf"/>
</dbReference>
<dbReference type="InterPro" id="IPR051610">
    <property type="entry name" value="GPI/OXD"/>
</dbReference>
<dbReference type="AlphaFoldDB" id="A0A645BAL6"/>
<reference evidence="3" key="1">
    <citation type="submission" date="2019-08" db="EMBL/GenBank/DDBJ databases">
        <authorList>
            <person name="Kucharzyk K."/>
            <person name="Murdoch R.W."/>
            <person name="Higgins S."/>
            <person name="Loffler F."/>
        </authorList>
    </citation>
    <scope>NUCLEOTIDE SEQUENCE</scope>
</reference>
<accession>A0A645BAL6</accession>
<evidence type="ECO:0000313" key="3">
    <source>
        <dbReference type="EMBL" id="MPM62447.1"/>
    </source>
</evidence>
<dbReference type="InterPro" id="IPR014710">
    <property type="entry name" value="RmlC-like_jellyroll"/>
</dbReference>
<organism evidence="3">
    <name type="scientific">bioreactor metagenome</name>
    <dbReference type="NCBI Taxonomy" id="1076179"/>
    <lineage>
        <taxon>unclassified sequences</taxon>
        <taxon>metagenomes</taxon>
        <taxon>ecological metagenomes</taxon>
    </lineage>
</organism>